<evidence type="ECO:0000256" key="6">
    <source>
        <dbReference type="PROSITE-ProRule" id="PRU00176"/>
    </source>
</evidence>
<evidence type="ECO:0000313" key="10">
    <source>
        <dbReference type="EMBL" id="OOQ83366.1"/>
    </source>
</evidence>
<dbReference type="GO" id="GO:0016020">
    <property type="term" value="C:membrane"/>
    <property type="evidence" value="ECO:0007669"/>
    <property type="project" value="TreeGrafter"/>
</dbReference>
<dbReference type="InterPro" id="IPR034150">
    <property type="entry name" value="SF3B6_RRM"/>
</dbReference>
<dbReference type="FunFam" id="3.30.70.330:FF:000286">
    <property type="entry name" value="Putative pre-mRNA branch site protein p14"/>
    <property type="match status" value="1"/>
</dbReference>
<dbReference type="GO" id="GO:0008380">
    <property type="term" value="P:RNA splicing"/>
    <property type="evidence" value="ECO:0007669"/>
    <property type="project" value="UniProtKB-KW"/>
</dbReference>
<feature type="domain" description="RRM" evidence="9">
    <location>
        <begin position="104"/>
        <end position="179"/>
    </location>
</feature>
<feature type="transmembrane region" description="Helical" evidence="8">
    <location>
        <begin position="300"/>
        <end position="322"/>
    </location>
</feature>
<sequence length="602" mass="66824">MMLERRIEDGRRRWPTREARSVAAERVEGVLSVEAAGRQRRRGSRAATRGGGKRSDRMQSSQQESNPANWMTDEGYANGWKRFRVVWGERGGEDGARWTKEGGGILFVKNLSYNVTAEQLFDLFGKFGPIRQIRQGIANNSKGTAFVVYEDVHDAKQACDKLNGFNFQSRYLVVLYHQPEKMARSKEDIQERQENLERLKQQHGIDPIIAQGASRLFQGETEYSTGLASSQVAMDAATTALSLAATAVSTVIAATSLPGPVSSSLGTSASPLPSSSMVYYHGDNSSGQDSNGEDDGECKLLGPFSLLVQAALGALALLSLVYKRWRERPQRPLKVWAFDASKQVFGSGMLHLANLLMSMFSAGQLEIRTTYKPNPCSFYLLNLGIDTTLGIPILILILRILNRLASYTPLANPPESIESGNYGQPPRALWWLKQSMIYFIGLLGMKVCVFILISLFPFIVKVGDWALGWTEGNTAYQIAFVMLLFPVIMNAIQYYIIDHFIKKPLSYDLYTEPDTMEDEEDIHRREALLGGLDEAYSTDSDDEGTIGKPSVTVSQPKATANALHDAEDVLTDDFSPVPPYEPPSSSSSSGRNERDREQKRDL</sequence>
<reference evidence="11" key="1">
    <citation type="submission" date="2015-09" db="EMBL/GenBank/DDBJ databases">
        <authorList>
            <person name="Fill T.P."/>
            <person name="Baretta J.F."/>
            <person name="de Almeida L.G."/>
            <person name="Rocha M."/>
            <person name="de Souza D.H."/>
            <person name="Malavazi I."/>
            <person name="Cerdeira L.T."/>
            <person name="Hong H."/>
            <person name="Samborskyy M."/>
            <person name="de Vasconcelos A.T."/>
            <person name="Leadlay P."/>
            <person name="Rodrigues-Filho E."/>
        </authorList>
    </citation>
    <scope>NUCLEOTIDE SEQUENCE [LARGE SCALE GENOMIC DNA]</scope>
    <source>
        <strain evidence="11">LaBioMMi 136</strain>
    </source>
</reference>
<feature type="transmembrane region" description="Helical" evidence="8">
    <location>
        <begin position="437"/>
        <end position="460"/>
    </location>
</feature>
<keyword evidence="2" id="KW-0507">mRNA processing</keyword>
<keyword evidence="8" id="KW-1133">Transmembrane helix</keyword>
<evidence type="ECO:0000256" key="5">
    <source>
        <dbReference type="ARBA" id="ARBA00023242"/>
    </source>
</evidence>
<dbReference type="PANTHER" id="PTHR31735:SF1">
    <property type="entry name" value="VACUOLAR MEMBRANE PROTEIN YPL162C"/>
    <property type="match status" value="1"/>
</dbReference>
<dbReference type="InterPro" id="IPR012677">
    <property type="entry name" value="Nucleotide-bd_a/b_plait_sf"/>
</dbReference>
<keyword evidence="5" id="KW-0539">Nucleus</keyword>
<evidence type="ECO:0000256" key="7">
    <source>
        <dbReference type="SAM" id="MobiDB-lite"/>
    </source>
</evidence>
<feature type="compositionally biased region" description="Polar residues" evidence="7">
    <location>
        <begin position="58"/>
        <end position="69"/>
    </location>
</feature>
<keyword evidence="8" id="KW-0812">Transmembrane</keyword>
<dbReference type="PROSITE" id="PS50102">
    <property type="entry name" value="RRM"/>
    <property type="match status" value="1"/>
</dbReference>
<evidence type="ECO:0000256" key="1">
    <source>
        <dbReference type="ARBA" id="ARBA00004123"/>
    </source>
</evidence>
<feature type="region of interest" description="Disordered" evidence="7">
    <location>
        <begin position="1"/>
        <end position="73"/>
    </location>
</feature>
<keyword evidence="4" id="KW-0508">mRNA splicing</keyword>
<dbReference type="PANTHER" id="PTHR31735">
    <property type="entry name" value="VACUOLAR MEMBRANE PROTEIN YPL162C"/>
    <property type="match status" value="1"/>
</dbReference>
<evidence type="ECO:0000256" key="4">
    <source>
        <dbReference type="ARBA" id="ARBA00023187"/>
    </source>
</evidence>
<evidence type="ECO:0000259" key="9">
    <source>
        <dbReference type="PROSITE" id="PS50102"/>
    </source>
</evidence>
<proteinExistence type="predicted"/>
<dbReference type="SMART" id="SM00360">
    <property type="entry name" value="RRM"/>
    <property type="match status" value="1"/>
</dbReference>
<dbReference type="GO" id="GO:0006397">
    <property type="term" value="P:mRNA processing"/>
    <property type="evidence" value="ECO:0007669"/>
    <property type="project" value="UniProtKB-KW"/>
</dbReference>
<organism evidence="10 11">
    <name type="scientific">Penicillium brasilianum</name>
    <dbReference type="NCBI Taxonomy" id="104259"/>
    <lineage>
        <taxon>Eukaryota</taxon>
        <taxon>Fungi</taxon>
        <taxon>Dikarya</taxon>
        <taxon>Ascomycota</taxon>
        <taxon>Pezizomycotina</taxon>
        <taxon>Eurotiomycetes</taxon>
        <taxon>Eurotiomycetidae</taxon>
        <taxon>Eurotiales</taxon>
        <taxon>Aspergillaceae</taxon>
        <taxon>Penicillium</taxon>
    </lineage>
</organism>
<keyword evidence="3 6" id="KW-0694">RNA-binding</keyword>
<dbReference type="Pfam" id="PF12400">
    <property type="entry name" value="STIMATE"/>
    <property type="match status" value="1"/>
</dbReference>
<dbReference type="EMBL" id="LJBN01000198">
    <property type="protein sequence ID" value="OOQ83366.1"/>
    <property type="molecule type" value="Genomic_DNA"/>
</dbReference>
<evidence type="ECO:0000256" key="8">
    <source>
        <dbReference type="SAM" id="Phobius"/>
    </source>
</evidence>
<dbReference type="GO" id="GO:0005634">
    <property type="term" value="C:nucleus"/>
    <property type="evidence" value="ECO:0007669"/>
    <property type="project" value="UniProtKB-SubCell"/>
</dbReference>
<dbReference type="Gene3D" id="3.30.70.330">
    <property type="match status" value="1"/>
</dbReference>
<dbReference type="InterPro" id="IPR022127">
    <property type="entry name" value="STIMATE/YPL162C"/>
</dbReference>
<feature type="transmembrane region" description="Helical" evidence="8">
    <location>
        <begin position="343"/>
        <end position="365"/>
    </location>
</feature>
<dbReference type="GO" id="GO:0003723">
    <property type="term" value="F:RNA binding"/>
    <property type="evidence" value="ECO:0007669"/>
    <property type="project" value="UniProtKB-UniRule"/>
</dbReference>
<feature type="transmembrane region" description="Helical" evidence="8">
    <location>
        <begin position="377"/>
        <end position="398"/>
    </location>
</feature>
<dbReference type="SUPFAM" id="SSF54928">
    <property type="entry name" value="RNA-binding domain, RBD"/>
    <property type="match status" value="1"/>
</dbReference>
<feature type="transmembrane region" description="Helical" evidence="8">
    <location>
        <begin position="475"/>
        <end position="497"/>
    </location>
</feature>
<feature type="compositionally biased region" description="Basic and acidic residues" evidence="7">
    <location>
        <begin position="591"/>
        <end position="602"/>
    </location>
</feature>
<dbReference type="InterPro" id="IPR000504">
    <property type="entry name" value="RRM_dom"/>
</dbReference>
<evidence type="ECO:0000256" key="3">
    <source>
        <dbReference type="ARBA" id="ARBA00022884"/>
    </source>
</evidence>
<dbReference type="Pfam" id="PF00076">
    <property type="entry name" value="RRM_1"/>
    <property type="match status" value="1"/>
</dbReference>
<dbReference type="InterPro" id="IPR035979">
    <property type="entry name" value="RBD_domain_sf"/>
</dbReference>
<dbReference type="AlphaFoldDB" id="A0A1S9RD92"/>
<name>A0A1S9RD92_PENBI</name>
<dbReference type="CDD" id="cd12241">
    <property type="entry name" value="RRM_SF3B14"/>
    <property type="match status" value="1"/>
</dbReference>
<evidence type="ECO:0000313" key="11">
    <source>
        <dbReference type="Proteomes" id="UP000190744"/>
    </source>
</evidence>
<evidence type="ECO:0000256" key="2">
    <source>
        <dbReference type="ARBA" id="ARBA00022664"/>
    </source>
</evidence>
<comment type="subcellular location">
    <subcellularLocation>
        <location evidence="1">Nucleus</location>
    </subcellularLocation>
</comment>
<gene>
    <name evidence="10" type="ORF">PEBR_34962</name>
</gene>
<dbReference type="Proteomes" id="UP000190744">
    <property type="component" value="Unassembled WGS sequence"/>
</dbReference>
<protein>
    <recommendedName>
        <fullName evidence="9">RRM domain-containing protein</fullName>
    </recommendedName>
</protein>
<feature type="compositionally biased region" description="Basic and acidic residues" evidence="7">
    <location>
        <begin position="1"/>
        <end position="28"/>
    </location>
</feature>
<comment type="caution">
    <text evidence="10">The sequence shown here is derived from an EMBL/GenBank/DDBJ whole genome shotgun (WGS) entry which is preliminary data.</text>
</comment>
<keyword evidence="8" id="KW-0472">Membrane</keyword>
<feature type="region of interest" description="Disordered" evidence="7">
    <location>
        <begin position="537"/>
        <end position="602"/>
    </location>
</feature>
<accession>A0A1S9RD92</accession>